<organism evidence="7 8">
    <name type="scientific">Agrilus planipennis</name>
    <name type="common">Emerald ash borer</name>
    <name type="synonym">Agrilus marcopoli</name>
    <dbReference type="NCBI Taxonomy" id="224129"/>
    <lineage>
        <taxon>Eukaryota</taxon>
        <taxon>Metazoa</taxon>
        <taxon>Ecdysozoa</taxon>
        <taxon>Arthropoda</taxon>
        <taxon>Hexapoda</taxon>
        <taxon>Insecta</taxon>
        <taxon>Pterygota</taxon>
        <taxon>Neoptera</taxon>
        <taxon>Endopterygota</taxon>
        <taxon>Coleoptera</taxon>
        <taxon>Polyphaga</taxon>
        <taxon>Elateriformia</taxon>
        <taxon>Buprestoidea</taxon>
        <taxon>Buprestidae</taxon>
        <taxon>Agrilinae</taxon>
        <taxon>Agrilus</taxon>
    </lineage>
</organism>
<evidence type="ECO:0000313" key="7">
    <source>
        <dbReference type="Proteomes" id="UP000192223"/>
    </source>
</evidence>
<dbReference type="RefSeq" id="XP_018327817.1">
    <property type="nucleotide sequence ID" value="XM_018472315.2"/>
</dbReference>
<feature type="transmembrane region" description="Helical" evidence="6">
    <location>
        <begin position="249"/>
        <end position="270"/>
    </location>
</feature>
<evidence type="ECO:0000256" key="1">
    <source>
        <dbReference type="ARBA" id="ARBA00004141"/>
    </source>
</evidence>
<dbReference type="GO" id="GO:0016020">
    <property type="term" value="C:membrane"/>
    <property type="evidence" value="ECO:0007669"/>
    <property type="project" value="UniProtKB-SubCell"/>
</dbReference>
<feature type="transmembrane region" description="Helical" evidence="6">
    <location>
        <begin position="129"/>
        <end position="149"/>
    </location>
</feature>
<comment type="subcellular location">
    <subcellularLocation>
        <location evidence="1">Membrane</location>
        <topology evidence="1">Multi-pass membrane protein</topology>
    </subcellularLocation>
</comment>
<dbReference type="CTD" id="44098"/>
<feature type="transmembrane region" description="Helical" evidence="6">
    <location>
        <begin position="382"/>
        <end position="399"/>
    </location>
</feature>
<name>A0A1W4X4S9_AGRPL</name>
<dbReference type="GO" id="GO:0005783">
    <property type="term" value="C:endoplasmic reticulum"/>
    <property type="evidence" value="ECO:0007669"/>
    <property type="project" value="TreeGrafter"/>
</dbReference>
<keyword evidence="7" id="KW-1185">Reference proteome</keyword>
<dbReference type="PANTHER" id="PTHR13285:SF18">
    <property type="entry name" value="PROTEIN-CYSTEINE N-PALMITOYLTRANSFERASE RASP"/>
    <property type="match status" value="1"/>
</dbReference>
<dbReference type="FunCoup" id="A0A1W4X4S9">
    <property type="interactions" value="230"/>
</dbReference>
<evidence type="ECO:0000256" key="2">
    <source>
        <dbReference type="ARBA" id="ARBA00022692"/>
    </source>
</evidence>
<keyword evidence="4 6" id="KW-0472">Membrane</keyword>
<keyword evidence="2 6" id="KW-0812">Transmembrane</keyword>
<dbReference type="OrthoDB" id="420606at2759"/>
<dbReference type="InterPro" id="IPR004299">
    <property type="entry name" value="MBOAT_fam"/>
</dbReference>
<feature type="transmembrane region" description="Helical" evidence="6">
    <location>
        <begin position="62"/>
        <end position="80"/>
    </location>
</feature>
<evidence type="ECO:0000256" key="6">
    <source>
        <dbReference type="SAM" id="Phobius"/>
    </source>
</evidence>
<accession>A0A1W4X4S9</accession>
<dbReference type="KEGG" id="apln:108738748"/>
<feature type="transmembrane region" description="Helical" evidence="6">
    <location>
        <begin position="420"/>
        <end position="443"/>
    </location>
</feature>
<dbReference type="InterPro" id="IPR051085">
    <property type="entry name" value="MB_O-acyltransferase"/>
</dbReference>
<sequence>MSKVHFELIIYIVLWICGVLYSIYKFSRNNYVFSYIPDNHGDFKSSYYLTIKRDATDYEWETMTLLIYISLPWIGAHILISEFLREKCEKVLPYWQSIIGLSFLTYMTTLQGSFLVASQLILFELISKFGTIILIWTTCLGYLAAICFFKTFDQTFGYQYLRINEWQHFLLILSLCWMNLRCISFYIETIKCKKNNESNLLRIFSYCFYLPNLFCGPFVHYEEMLQSHNKSTVNLRTRLLILAKDLLRVAWWCLFTHLSLYFLYASAFSLNPKLVKKFNSWALYGYGYWMGQFFHLKYVVFYGFSTSIAKFENVPVPPLPKCIGRIHLYSDMWKYFDRGLHSFLVKYIYVPTLTEKSFIGKTLSSFLCFVFVYIWHGVQEFILVWAILNFIGVTMESGFKSLCLHYEHVIKILNSRWQRRFVCLLASPLLAVSCVSNFYFFAGMNIGNIFADRLFNDSLWNEAVLFFMLYCCCQVSTEINIWEKSFMKTLRKPSGRNYGKTHL</sequence>
<gene>
    <name evidence="8" type="primary">LOC108738748</name>
</gene>
<evidence type="ECO:0000313" key="8">
    <source>
        <dbReference type="RefSeq" id="XP_018327817.1"/>
    </source>
</evidence>
<dbReference type="GO" id="GO:0016409">
    <property type="term" value="F:palmitoyltransferase activity"/>
    <property type="evidence" value="ECO:0007669"/>
    <property type="project" value="TreeGrafter"/>
</dbReference>
<dbReference type="PANTHER" id="PTHR13285">
    <property type="entry name" value="ACYLTRANSFERASE"/>
    <property type="match status" value="1"/>
</dbReference>
<reference evidence="8" key="1">
    <citation type="submission" date="2025-08" db="UniProtKB">
        <authorList>
            <consortium name="RefSeq"/>
        </authorList>
    </citation>
    <scope>IDENTIFICATION</scope>
    <source>
        <tissue evidence="8">Entire body</tissue>
    </source>
</reference>
<dbReference type="STRING" id="224129.A0A1W4X4S9"/>
<feature type="transmembrane region" description="Helical" evidence="6">
    <location>
        <begin position="92"/>
        <end position="117"/>
    </location>
</feature>
<feature type="transmembrane region" description="Helical" evidence="6">
    <location>
        <begin position="6"/>
        <end position="24"/>
    </location>
</feature>
<evidence type="ECO:0000256" key="4">
    <source>
        <dbReference type="ARBA" id="ARBA00023136"/>
    </source>
</evidence>
<feature type="transmembrane region" description="Helical" evidence="6">
    <location>
        <begin position="199"/>
        <end position="219"/>
    </location>
</feature>
<proteinExistence type="inferred from homology"/>
<dbReference type="Proteomes" id="UP000192223">
    <property type="component" value="Unplaced"/>
</dbReference>
<keyword evidence="3 6" id="KW-1133">Transmembrane helix</keyword>
<feature type="transmembrane region" description="Helical" evidence="6">
    <location>
        <begin position="463"/>
        <end position="482"/>
    </location>
</feature>
<comment type="similarity">
    <text evidence="5">Belongs to the membrane-bound acyltransferase family. HHAT subfamily.</text>
</comment>
<dbReference type="InParanoid" id="A0A1W4X4S9"/>
<evidence type="ECO:0000256" key="3">
    <source>
        <dbReference type="ARBA" id="ARBA00022989"/>
    </source>
</evidence>
<dbReference type="AlphaFoldDB" id="A0A1W4X4S9"/>
<evidence type="ECO:0000256" key="5">
    <source>
        <dbReference type="ARBA" id="ARBA00038268"/>
    </source>
</evidence>
<protein>
    <submittedName>
        <fullName evidence="8">Protein-cysteine N-palmitoyltransferase Rasp isoform X1</fullName>
    </submittedName>
</protein>
<dbReference type="Pfam" id="PF03062">
    <property type="entry name" value="MBOAT"/>
    <property type="match status" value="1"/>
</dbReference>
<dbReference type="GeneID" id="108738748"/>